<organism evidence="2 3">
    <name type="scientific">Mycena albidolilacea</name>
    <dbReference type="NCBI Taxonomy" id="1033008"/>
    <lineage>
        <taxon>Eukaryota</taxon>
        <taxon>Fungi</taxon>
        <taxon>Dikarya</taxon>
        <taxon>Basidiomycota</taxon>
        <taxon>Agaricomycotina</taxon>
        <taxon>Agaricomycetes</taxon>
        <taxon>Agaricomycetidae</taxon>
        <taxon>Agaricales</taxon>
        <taxon>Marasmiineae</taxon>
        <taxon>Mycenaceae</taxon>
        <taxon>Mycena</taxon>
    </lineage>
</organism>
<gene>
    <name evidence="2" type="ORF">DFH08DRAFT_206491</name>
</gene>
<dbReference type="EMBL" id="JARIHO010000020">
    <property type="protein sequence ID" value="KAJ7346956.1"/>
    <property type="molecule type" value="Genomic_DNA"/>
</dbReference>
<proteinExistence type="predicted"/>
<dbReference type="PANTHER" id="PTHR15020">
    <property type="entry name" value="FLAVIN REDUCTASE-RELATED"/>
    <property type="match status" value="1"/>
</dbReference>
<protein>
    <recommendedName>
        <fullName evidence="1">NAD(P)-binding domain-containing protein</fullName>
    </recommendedName>
</protein>
<dbReference type="Pfam" id="PF13460">
    <property type="entry name" value="NAD_binding_10"/>
    <property type="match status" value="1"/>
</dbReference>
<name>A0AAD7A090_9AGAR</name>
<dbReference type="Gene3D" id="3.40.50.720">
    <property type="entry name" value="NAD(P)-binding Rossmann-like Domain"/>
    <property type="match status" value="1"/>
</dbReference>
<evidence type="ECO:0000259" key="1">
    <source>
        <dbReference type="Pfam" id="PF13460"/>
    </source>
</evidence>
<accession>A0AAD7A090</accession>
<dbReference type="InterPro" id="IPR016040">
    <property type="entry name" value="NAD(P)-bd_dom"/>
</dbReference>
<dbReference type="InterPro" id="IPR036291">
    <property type="entry name" value="NAD(P)-bd_dom_sf"/>
</dbReference>
<comment type="caution">
    <text evidence="2">The sequence shown here is derived from an EMBL/GenBank/DDBJ whole genome shotgun (WGS) entry which is preliminary data.</text>
</comment>
<evidence type="ECO:0000313" key="3">
    <source>
        <dbReference type="Proteomes" id="UP001218218"/>
    </source>
</evidence>
<evidence type="ECO:0000313" key="2">
    <source>
        <dbReference type="EMBL" id="KAJ7346956.1"/>
    </source>
</evidence>
<dbReference type="SUPFAM" id="SSF51735">
    <property type="entry name" value="NAD(P)-binding Rossmann-fold domains"/>
    <property type="match status" value="1"/>
</dbReference>
<feature type="domain" description="NAD(P)-binding" evidence="1">
    <location>
        <begin position="10"/>
        <end position="140"/>
    </location>
</feature>
<dbReference type="AlphaFoldDB" id="A0AAD7A090"/>
<reference evidence="2" key="1">
    <citation type="submission" date="2023-03" db="EMBL/GenBank/DDBJ databases">
        <title>Massive genome expansion in bonnet fungi (Mycena s.s.) driven by repeated elements and novel gene families across ecological guilds.</title>
        <authorList>
            <consortium name="Lawrence Berkeley National Laboratory"/>
            <person name="Harder C.B."/>
            <person name="Miyauchi S."/>
            <person name="Viragh M."/>
            <person name="Kuo A."/>
            <person name="Thoen E."/>
            <person name="Andreopoulos B."/>
            <person name="Lu D."/>
            <person name="Skrede I."/>
            <person name="Drula E."/>
            <person name="Henrissat B."/>
            <person name="Morin E."/>
            <person name="Kohler A."/>
            <person name="Barry K."/>
            <person name="LaButti K."/>
            <person name="Morin E."/>
            <person name="Salamov A."/>
            <person name="Lipzen A."/>
            <person name="Mereny Z."/>
            <person name="Hegedus B."/>
            <person name="Baldrian P."/>
            <person name="Stursova M."/>
            <person name="Weitz H."/>
            <person name="Taylor A."/>
            <person name="Grigoriev I.V."/>
            <person name="Nagy L.G."/>
            <person name="Martin F."/>
            <person name="Kauserud H."/>
        </authorList>
    </citation>
    <scope>NUCLEOTIDE SEQUENCE</scope>
    <source>
        <strain evidence="2">CBHHK002</strain>
    </source>
</reference>
<dbReference type="Proteomes" id="UP001218218">
    <property type="component" value="Unassembled WGS sequence"/>
</dbReference>
<dbReference type="PANTHER" id="PTHR15020:SF50">
    <property type="entry name" value="UPF0659 PROTEIN YMR090W"/>
    <property type="match status" value="1"/>
</dbReference>
<sequence length="280" mass="30390">MAPLNVFSVGASRNVGYLSAVRLLERHGATVTLLLRSPSAFDGDATIQKYVKSGHARLVKGDATIEADVQRAWKEAGPVDVVIFSVGGLPPTFHLLKGFIQSSHNLGTRCMLNVLCTMPQHSDAPLPKIVVITSSGVTSTGYKALPILLKAVYTILLPYPVKDKLGTERVIAHCAGWTWDPKADGVVAKEVLDEGWTQRKGLPAPGSLKRVLVIRSAMMTDGKSVGDELDAAKAKGQPYRLGEQDLGGYTISRKDIAHFLVDALTTRWNEFENKRVNIAY</sequence>
<keyword evidence="3" id="KW-1185">Reference proteome</keyword>